<organism evidence="3 4">
    <name type="scientific">Phytophthora lilii</name>
    <dbReference type="NCBI Taxonomy" id="2077276"/>
    <lineage>
        <taxon>Eukaryota</taxon>
        <taxon>Sar</taxon>
        <taxon>Stramenopiles</taxon>
        <taxon>Oomycota</taxon>
        <taxon>Peronosporomycetes</taxon>
        <taxon>Peronosporales</taxon>
        <taxon>Peronosporaceae</taxon>
        <taxon>Phytophthora</taxon>
    </lineage>
</organism>
<keyword evidence="4" id="KW-1185">Reference proteome</keyword>
<feature type="compositionally biased region" description="Low complexity" evidence="1">
    <location>
        <begin position="37"/>
        <end position="46"/>
    </location>
</feature>
<feature type="chain" id="PRO_5040770731" evidence="2">
    <location>
        <begin position="27"/>
        <end position="82"/>
    </location>
</feature>
<evidence type="ECO:0000256" key="1">
    <source>
        <dbReference type="SAM" id="MobiDB-lite"/>
    </source>
</evidence>
<protein>
    <submittedName>
        <fullName evidence="3">Unnamed protein product</fullName>
    </submittedName>
</protein>
<sequence>MLSTKTFVKLLVVAVALSDFILSTYAAKPTECHVVDSSTPSPTTPSDHGIMTGDKSTVEGSSGSKTENTQPTNQPEAMCPAA</sequence>
<evidence type="ECO:0000313" key="3">
    <source>
        <dbReference type="EMBL" id="GMF34930.1"/>
    </source>
</evidence>
<name>A0A9W7CN32_9STRA</name>
<accession>A0A9W7CN32</accession>
<dbReference type="AlphaFoldDB" id="A0A9W7CN32"/>
<evidence type="ECO:0000256" key="2">
    <source>
        <dbReference type="SAM" id="SignalP"/>
    </source>
</evidence>
<comment type="caution">
    <text evidence="3">The sequence shown here is derived from an EMBL/GenBank/DDBJ whole genome shotgun (WGS) entry which is preliminary data.</text>
</comment>
<feature type="region of interest" description="Disordered" evidence="1">
    <location>
        <begin position="33"/>
        <end position="82"/>
    </location>
</feature>
<feature type="signal peptide" evidence="2">
    <location>
        <begin position="1"/>
        <end position="26"/>
    </location>
</feature>
<evidence type="ECO:0000313" key="4">
    <source>
        <dbReference type="Proteomes" id="UP001165083"/>
    </source>
</evidence>
<proteinExistence type="predicted"/>
<gene>
    <name evidence="3" type="ORF">Plil01_001486200</name>
</gene>
<reference evidence="3" key="1">
    <citation type="submission" date="2023-04" db="EMBL/GenBank/DDBJ databases">
        <title>Phytophthora lilii NBRC 32176.</title>
        <authorList>
            <person name="Ichikawa N."/>
            <person name="Sato H."/>
            <person name="Tonouchi N."/>
        </authorList>
    </citation>
    <scope>NUCLEOTIDE SEQUENCE</scope>
    <source>
        <strain evidence="3">NBRC 32176</strain>
    </source>
</reference>
<dbReference type="EMBL" id="BSXW01001229">
    <property type="protein sequence ID" value="GMF34930.1"/>
    <property type="molecule type" value="Genomic_DNA"/>
</dbReference>
<keyword evidence="2" id="KW-0732">Signal</keyword>
<dbReference type="Proteomes" id="UP001165083">
    <property type="component" value="Unassembled WGS sequence"/>
</dbReference>
<feature type="compositionally biased region" description="Polar residues" evidence="1">
    <location>
        <begin position="54"/>
        <end position="75"/>
    </location>
</feature>